<evidence type="ECO:0000313" key="3">
    <source>
        <dbReference type="Proteomes" id="UP000308917"/>
    </source>
</evidence>
<feature type="transmembrane region" description="Helical" evidence="1">
    <location>
        <begin position="103"/>
        <end position="122"/>
    </location>
</feature>
<dbReference type="EMBL" id="STFG01000003">
    <property type="protein sequence ID" value="THU04098.1"/>
    <property type="molecule type" value="Genomic_DNA"/>
</dbReference>
<accession>A0A4S8F938</accession>
<dbReference type="Proteomes" id="UP000308917">
    <property type="component" value="Unassembled WGS sequence"/>
</dbReference>
<dbReference type="OrthoDB" id="8906758at2"/>
<keyword evidence="1" id="KW-1133">Transmembrane helix</keyword>
<keyword evidence="3" id="KW-1185">Reference proteome</keyword>
<gene>
    <name evidence="2" type="ORF">E9531_05070</name>
</gene>
<proteinExistence type="predicted"/>
<organism evidence="2 3">
    <name type="scientific">Lampropedia puyangensis</name>
    <dbReference type="NCBI Taxonomy" id="1330072"/>
    <lineage>
        <taxon>Bacteria</taxon>
        <taxon>Pseudomonadati</taxon>
        <taxon>Pseudomonadota</taxon>
        <taxon>Betaproteobacteria</taxon>
        <taxon>Burkholderiales</taxon>
        <taxon>Comamonadaceae</taxon>
        <taxon>Lampropedia</taxon>
    </lineage>
</organism>
<name>A0A4S8F938_9BURK</name>
<dbReference type="AlphaFoldDB" id="A0A4S8F938"/>
<dbReference type="RefSeq" id="WP_136572663.1">
    <property type="nucleotide sequence ID" value="NZ_STFG01000003.1"/>
</dbReference>
<dbReference type="Pfam" id="PF05437">
    <property type="entry name" value="AzlD"/>
    <property type="match status" value="1"/>
</dbReference>
<feature type="transmembrane region" description="Helical" evidence="1">
    <location>
        <begin position="6"/>
        <end position="29"/>
    </location>
</feature>
<sequence>MTTHTLWWIIVLSGIGTFAVRWLPLRHALRTKRTQQRTEQLRAWQQWFQWLLAGIGPAAVTALLTVSLWGLAVQNHAIQWPVAIATAAGLLTTAMLHRFLKGIAIPTLAGAVVYGLLIEWMATGAPA</sequence>
<comment type="caution">
    <text evidence="2">The sequence shown here is derived from an EMBL/GenBank/DDBJ whole genome shotgun (WGS) entry which is preliminary data.</text>
</comment>
<protein>
    <submittedName>
        <fullName evidence="2">Branched-chain amino acid transport</fullName>
    </submittedName>
</protein>
<keyword evidence="1" id="KW-0472">Membrane</keyword>
<keyword evidence="1" id="KW-0812">Transmembrane</keyword>
<reference evidence="2 3" key="1">
    <citation type="journal article" date="2015" name="Antonie Van Leeuwenhoek">
        <title>Lampropedia puyangensis sp. nov., isolated from symptomatic bark of Populus ? euramericana canker and emended description of Lampropedia hyalina (Ehrenberg 1832) Lee et al. 2004.</title>
        <authorList>
            <person name="Li Y."/>
            <person name="Wang T."/>
            <person name="Piao C.G."/>
            <person name="Wang L.F."/>
            <person name="Tian G.Z."/>
            <person name="Zhu T.H."/>
            <person name="Guo M.W."/>
        </authorList>
    </citation>
    <scope>NUCLEOTIDE SEQUENCE [LARGE SCALE GENOMIC DNA]</scope>
    <source>
        <strain evidence="2 3">2-bin</strain>
    </source>
</reference>
<evidence type="ECO:0000256" key="1">
    <source>
        <dbReference type="SAM" id="Phobius"/>
    </source>
</evidence>
<dbReference type="InterPro" id="IPR008407">
    <property type="entry name" value="Brnchd-chn_aa_trnsp_AzlD"/>
</dbReference>
<feature type="transmembrane region" description="Helical" evidence="1">
    <location>
        <begin position="78"/>
        <end position="96"/>
    </location>
</feature>
<feature type="transmembrane region" description="Helical" evidence="1">
    <location>
        <begin position="50"/>
        <end position="72"/>
    </location>
</feature>
<evidence type="ECO:0000313" key="2">
    <source>
        <dbReference type="EMBL" id="THU04098.1"/>
    </source>
</evidence>